<evidence type="ECO:0000313" key="2">
    <source>
        <dbReference type="EMBL" id="NIZ47589.1"/>
    </source>
</evidence>
<dbReference type="AlphaFoldDB" id="A0A968GE40"/>
<feature type="signal peptide" evidence="1">
    <location>
        <begin position="1"/>
        <end position="23"/>
    </location>
</feature>
<name>A0A968GE40_9SPIO</name>
<keyword evidence="1" id="KW-0732">Signal</keyword>
<evidence type="ECO:0000313" key="3">
    <source>
        <dbReference type="Proteomes" id="UP000752013"/>
    </source>
</evidence>
<organism evidence="2 3">
    <name type="scientific">Entomospira nematocerorum</name>
    <dbReference type="NCBI Taxonomy" id="2719987"/>
    <lineage>
        <taxon>Bacteria</taxon>
        <taxon>Pseudomonadati</taxon>
        <taxon>Spirochaetota</taxon>
        <taxon>Spirochaetia</taxon>
        <taxon>Spirochaetales</taxon>
        <taxon>Spirochaetaceae</taxon>
        <taxon>Entomospira</taxon>
    </lineage>
</organism>
<proteinExistence type="predicted"/>
<keyword evidence="3" id="KW-1185">Reference proteome</keyword>
<dbReference type="EMBL" id="JAATLK010000002">
    <property type="protein sequence ID" value="NIZ47589.1"/>
    <property type="molecule type" value="Genomic_DNA"/>
</dbReference>
<reference evidence="2" key="1">
    <citation type="submission" date="2020-03" db="EMBL/GenBank/DDBJ databases">
        <title>Spirochaetal bacteria isolated from arthropods constitute a novel genus Entomospira genus novum within the order Spirochaetales.</title>
        <authorList>
            <person name="Grana-Miraglia L."/>
            <person name="Sikutova S."/>
            <person name="Fingerle V."/>
            <person name="Sing A."/>
            <person name="Castillo-Ramirez S."/>
            <person name="Margos G."/>
            <person name="Rudolf I."/>
        </authorList>
    </citation>
    <scope>NUCLEOTIDE SEQUENCE</scope>
    <source>
        <strain evidence="2">BR208</strain>
    </source>
</reference>
<feature type="chain" id="PRO_5036937132" evidence="1">
    <location>
        <begin position="24"/>
        <end position="327"/>
    </location>
</feature>
<comment type="caution">
    <text evidence="2">The sequence shown here is derived from an EMBL/GenBank/DDBJ whole genome shotgun (WGS) entry which is preliminary data.</text>
</comment>
<dbReference type="RefSeq" id="WP_167704173.1">
    <property type="nucleotide sequence ID" value="NZ_CP118169.1"/>
</dbReference>
<protein>
    <submittedName>
        <fullName evidence="2">Uncharacterized protein</fullName>
    </submittedName>
</protein>
<evidence type="ECO:0000256" key="1">
    <source>
        <dbReference type="SAM" id="SignalP"/>
    </source>
</evidence>
<accession>A0A968GE40</accession>
<sequence length="327" mass="37332">MSFIKQFTLSLTILIASSLSIYAKVEPLTPQRTVTMLEQIAFATVENSNANNNFHPEVKLRVPYPEVESLNKFFDKSFPTRKSATTHFYHIKRIAAASEALNINPILFAEIYAVTSTWAKSDIAGYLFYLMVTDVENRYFSATLPLSGKKPTNRLTYAVEYLQELSKMHSIDRHEHLAQRLPADMINVLSRIVDKIDTLDRSLEKLRANPIHIEKIDQFRAWSKQSSIANDAEQASLLISVFGQETFNSWKKNYPILLDANHMVGQLAITIATQLASSSQSARLNTYNAIFTHSARNLSKEMLANEEKTWTHFLNTATKIEKRRLKR</sequence>
<gene>
    <name evidence="2" type="ORF">HCT46_06665</name>
</gene>
<dbReference type="Proteomes" id="UP000752013">
    <property type="component" value="Unassembled WGS sequence"/>
</dbReference>